<dbReference type="PROSITE" id="PS51257">
    <property type="entry name" value="PROKAR_LIPOPROTEIN"/>
    <property type="match status" value="1"/>
</dbReference>
<evidence type="ECO:0000256" key="1">
    <source>
        <dbReference type="SAM" id="SignalP"/>
    </source>
</evidence>
<evidence type="ECO:0000313" key="3">
    <source>
        <dbReference type="Proteomes" id="UP000187181"/>
    </source>
</evidence>
<sequence length="205" mass="23296">MKLLKQTSTNFLCLLLLSIASLACSKKDEPAPTTKNEITFNGKTHTFITALMGNFGFKDNTRFGTPTHQIFDVMQADDVILVDNDGRFVDLKNTEYLIMYGLFVPEAASLPVGTFTYISHENDQNLQPKQLQEKYNGKYYFSSAWIHFDLNGNNKLEPGEYLKVVGGKITTSGTEADFTIDYDWVFNDGKTLKGRYKGDVTWYRH</sequence>
<evidence type="ECO:0000313" key="2">
    <source>
        <dbReference type="EMBL" id="SIT92620.1"/>
    </source>
</evidence>
<dbReference type="STRING" id="1317125.SAMN05444128_2901"/>
<dbReference type="RefSeq" id="WP_076669976.1">
    <property type="nucleotide sequence ID" value="NZ_FTPP01000002.1"/>
</dbReference>
<proteinExistence type="predicted"/>
<dbReference type="InterPro" id="IPR018247">
    <property type="entry name" value="EF_Hand_1_Ca_BS"/>
</dbReference>
<gene>
    <name evidence="2" type="ORF">SAMN05444128_2901</name>
</gene>
<organism evidence="2 3">
    <name type="scientific">Pontibacter indicus</name>
    <dbReference type="NCBI Taxonomy" id="1317125"/>
    <lineage>
        <taxon>Bacteria</taxon>
        <taxon>Pseudomonadati</taxon>
        <taxon>Bacteroidota</taxon>
        <taxon>Cytophagia</taxon>
        <taxon>Cytophagales</taxon>
        <taxon>Hymenobacteraceae</taxon>
        <taxon>Pontibacter</taxon>
    </lineage>
</organism>
<reference evidence="3" key="1">
    <citation type="submission" date="2017-01" db="EMBL/GenBank/DDBJ databases">
        <authorList>
            <person name="Varghese N."/>
            <person name="Submissions S."/>
        </authorList>
    </citation>
    <scope>NUCLEOTIDE SEQUENCE [LARGE SCALE GENOMIC DNA]</scope>
    <source>
        <strain evidence="3">LP100</strain>
    </source>
</reference>
<protein>
    <recommendedName>
        <fullName evidence="4">EF-hand domain-containing protein</fullName>
    </recommendedName>
</protein>
<dbReference type="Proteomes" id="UP000187181">
    <property type="component" value="Unassembled WGS sequence"/>
</dbReference>
<dbReference type="EMBL" id="FTPP01000002">
    <property type="protein sequence ID" value="SIT92620.1"/>
    <property type="molecule type" value="Genomic_DNA"/>
</dbReference>
<dbReference type="PROSITE" id="PS00018">
    <property type="entry name" value="EF_HAND_1"/>
    <property type="match status" value="1"/>
</dbReference>
<keyword evidence="3" id="KW-1185">Reference proteome</keyword>
<feature type="signal peptide" evidence="1">
    <location>
        <begin position="1"/>
        <end position="23"/>
    </location>
</feature>
<name>A0A1R3XLM0_9BACT</name>
<accession>A0A1R3XLM0</accession>
<evidence type="ECO:0008006" key="4">
    <source>
        <dbReference type="Google" id="ProtNLM"/>
    </source>
</evidence>
<keyword evidence="1" id="KW-0732">Signal</keyword>
<dbReference type="AlphaFoldDB" id="A0A1R3XLM0"/>
<feature type="chain" id="PRO_5010372612" description="EF-hand domain-containing protein" evidence="1">
    <location>
        <begin position="24"/>
        <end position="205"/>
    </location>
</feature>